<evidence type="ECO:0000313" key="1">
    <source>
        <dbReference type="EnsemblPlants" id="AVESA.00010b.r2.2DG0364200.7.CDS"/>
    </source>
</evidence>
<protein>
    <submittedName>
        <fullName evidence="1">Uncharacterized protein</fullName>
    </submittedName>
</protein>
<sequence>MRVPGVGSGPRFCSGKRKRKRSSVRRSLDVLYPCVPRLRRRRLLAFLSRNGFISTFEALVQETNVFFSVAHLQRLARQGEWGEAIAYAFRFVPYVDLLGEEGHIFFSFLNIHKIIHSIAIGKPHGATITKLYERQLIDHPNPSFDNVKLICMLSALRRSEQLRTSINWHHVRCKAAEIVKGLIARTPEFNDLVRLPNCRDKPHNILPIRSCSSRRHHMKKIGPVPASDLVKFYLQKKRSLLSLSPCEGSSLGLSLGERALLTKFIDISVQAGMDRVVQDEHPFEDSCHKAITKCKRESSASSDLIMMEVSFSAKRRQVRRPLEYPCVSRLRHRRLLAFLRRHSSSSTFKAFVHETNVFFSIEHLHHLVFLGQWDNAIKYVSRFVPSVHMLGSEGSVFFNFLQVLKALHSIAAGEPDGAGRNLKMYPNSDPGTVKLSRVFSAMLGYEHFRASIDWSYMRFNAAEIAKDLITKTPEFNDLLWLPNCRDKPHNILPIGSCSHQRHHMKERERTPASDIAKFYLQKKRSLPSSSYCEGNSVVSGVSREESTWLADIIIQCVQAGIHRVALQGHSFEASCNEGLKHKVITGYSGRSFARNNPKKRPLTNVCEEFNPKRQQISGEFGQVSSVCNVFLCAHYHKQHFTVQVNATMFLVSSPGLNLIIPYCTSYATTRFFWSSNILGFVYCPFI</sequence>
<keyword evidence="2" id="KW-1185">Reference proteome</keyword>
<accession>A0ACD5V4H6</accession>
<dbReference type="Proteomes" id="UP001732700">
    <property type="component" value="Chromosome 2D"/>
</dbReference>
<name>A0ACD5V4H6_AVESA</name>
<dbReference type="EnsemblPlants" id="AVESA.00010b.r2.2DG0364200.7">
    <property type="protein sequence ID" value="AVESA.00010b.r2.2DG0364200.7.CDS"/>
    <property type="gene ID" value="AVESA.00010b.r2.2DG0364200"/>
</dbReference>
<proteinExistence type="predicted"/>
<reference evidence="1" key="1">
    <citation type="submission" date="2021-05" db="EMBL/GenBank/DDBJ databases">
        <authorList>
            <person name="Scholz U."/>
            <person name="Mascher M."/>
            <person name="Fiebig A."/>
        </authorList>
    </citation>
    <scope>NUCLEOTIDE SEQUENCE [LARGE SCALE GENOMIC DNA]</scope>
</reference>
<organism evidence="1 2">
    <name type="scientific">Avena sativa</name>
    <name type="common">Oat</name>
    <dbReference type="NCBI Taxonomy" id="4498"/>
    <lineage>
        <taxon>Eukaryota</taxon>
        <taxon>Viridiplantae</taxon>
        <taxon>Streptophyta</taxon>
        <taxon>Embryophyta</taxon>
        <taxon>Tracheophyta</taxon>
        <taxon>Spermatophyta</taxon>
        <taxon>Magnoliopsida</taxon>
        <taxon>Liliopsida</taxon>
        <taxon>Poales</taxon>
        <taxon>Poaceae</taxon>
        <taxon>BOP clade</taxon>
        <taxon>Pooideae</taxon>
        <taxon>Poodae</taxon>
        <taxon>Poeae</taxon>
        <taxon>Poeae Chloroplast Group 1 (Aveneae type)</taxon>
        <taxon>Aveninae</taxon>
        <taxon>Avena</taxon>
    </lineage>
</organism>
<reference evidence="1" key="2">
    <citation type="submission" date="2025-09" db="UniProtKB">
        <authorList>
            <consortium name="EnsemblPlants"/>
        </authorList>
    </citation>
    <scope>IDENTIFICATION</scope>
</reference>
<evidence type="ECO:0000313" key="2">
    <source>
        <dbReference type="Proteomes" id="UP001732700"/>
    </source>
</evidence>